<comment type="similarity">
    <text evidence="1">Belongs to the SURF1 family.</text>
</comment>
<comment type="caution">
    <text evidence="1">Lacks conserved residue(s) required for the propagation of feature annotation.</text>
</comment>
<keyword evidence="1" id="KW-1003">Cell membrane</keyword>
<keyword evidence="1" id="KW-0472">Membrane</keyword>
<sequence>MLSTALKPKWIAMLGLALLLATVFVVLSAWQFGESQTESVTDHEVTENPVPLTETFQPEQAMSGFDADQMVTLSGQYVEGTEVYVSDRLQDGDLGYWVLGAFAVDGAPDDEVIPMVRGWVEDPEEAGELPSGELEVEGRLLPTEAPVSEERTQRLVFPSLSAAELMNYWDLQSYSGFVVAFEMTEDGEDVLIPEGTGLQEIGVDPQPETSDINWLNLFYGVEWTVFAGFAFYLWWRLVKDAHERELEDAELDRQWEEQWKREQVEKLRAERAAGAEHAGGAGSAEGHTDHDQEGR</sequence>
<accession>A0ABU2DUG7</accession>
<comment type="subcellular location">
    <subcellularLocation>
        <location evidence="1">Cell membrane</location>
        <topology evidence="1">Multi-pass membrane protein</topology>
    </subcellularLocation>
</comment>
<comment type="caution">
    <text evidence="3">The sequence shown here is derived from an EMBL/GenBank/DDBJ whole genome shotgun (WGS) entry which is preliminary data.</text>
</comment>
<gene>
    <name evidence="3" type="ORF">RIL96_11220</name>
</gene>
<dbReference type="Proteomes" id="UP001251870">
    <property type="component" value="Unassembled WGS sequence"/>
</dbReference>
<feature type="compositionally biased region" description="Basic and acidic residues" evidence="2">
    <location>
        <begin position="286"/>
        <end position="295"/>
    </location>
</feature>
<dbReference type="RefSeq" id="WP_310549117.1">
    <property type="nucleotide sequence ID" value="NZ_JAVKGR010000017.1"/>
</dbReference>
<reference evidence="3 4" key="1">
    <citation type="submission" date="2023-09" db="EMBL/GenBank/DDBJ databases">
        <title>Description of three actinobacteria isolated from air of manufacturing shop in a pharmaceutical factory.</title>
        <authorList>
            <person name="Zhang D.-F."/>
        </authorList>
    </citation>
    <scope>NUCLEOTIDE SEQUENCE [LARGE SCALE GENOMIC DNA]</scope>
    <source>
        <strain evidence="3 4">LY-0111</strain>
    </source>
</reference>
<proteinExistence type="inferred from homology"/>
<dbReference type="InterPro" id="IPR002994">
    <property type="entry name" value="Surf1/Shy1"/>
</dbReference>
<keyword evidence="4" id="KW-1185">Reference proteome</keyword>
<evidence type="ECO:0000313" key="3">
    <source>
        <dbReference type="EMBL" id="MDR8020135.1"/>
    </source>
</evidence>
<keyword evidence="1" id="KW-1133">Transmembrane helix</keyword>
<dbReference type="Pfam" id="PF02104">
    <property type="entry name" value="SURF1"/>
    <property type="match status" value="1"/>
</dbReference>
<evidence type="ECO:0000256" key="1">
    <source>
        <dbReference type="RuleBase" id="RU363076"/>
    </source>
</evidence>
<name>A0ABU2DUG7_9MICC</name>
<feature type="region of interest" description="Disordered" evidence="2">
    <location>
        <begin position="266"/>
        <end position="295"/>
    </location>
</feature>
<protein>
    <recommendedName>
        <fullName evidence="1">SURF1-like protein</fullName>
    </recommendedName>
</protein>
<evidence type="ECO:0000256" key="2">
    <source>
        <dbReference type="SAM" id="MobiDB-lite"/>
    </source>
</evidence>
<dbReference type="PROSITE" id="PS50895">
    <property type="entry name" value="SURF1"/>
    <property type="match status" value="1"/>
</dbReference>
<keyword evidence="1" id="KW-0812">Transmembrane</keyword>
<feature type="transmembrane region" description="Helical" evidence="1">
    <location>
        <begin position="214"/>
        <end position="235"/>
    </location>
</feature>
<organism evidence="3 4">
    <name type="scientific">Nesterenkonia aerolata</name>
    <dbReference type="NCBI Taxonomy" id="3074079"/>
    <lineage>
        <taxon>Bacteria</taxon>
        <taxon>Bacillati</taxon>
        <taxon>Actinomycetota</taxon>
        <taxon>Actinomycetes</taxon>
        <taxon>Micrococcales</taxon>
        <taxon>Micrococcaceae</taxon>
        <taxon>Nesterenkonia</taxon>
    </lineage>
</organism>
<dbReference type="EMBL" id="JAVKGR010000017">
    <property type="protein sequence ID" value="MDR8020135.1"/>
    <property type="molecule type" value="Genomic_DNA"/>
</dbReference>
<evidence type="ECO:0000313" key="4">
    <source>
        <dbReference type="Proteomes" id="UP001251870"/>
    </source>
</evidence>